<dbReference type="PANTHER" id="PTHR45689:SF5">
    <property type="entry name" value="I[[H]] CHANNEL, ISOFORM E"/>
    <property type="match status" value="1"/>
</dbReference>
<dbReference type="InterPro" id="IPR013099">
    <property type="entry name" value="K_chnl_dom"/>
</dbReference>
<dbReference type="AlphaFoldDB" id="A0A8S1KA55"/>
<sequence length="878" mass="103659">MSLQYINSERGHISSPILGPQLQLNYTQIEAYQKGSEINVSQPSETSQNNVIESKSQQFDLLKAGFLSKASKSFSRRQPNQSKNNQRTDSQSIKKQEKSSLLRNFLKNALVQKFKNNLLQQSYVLSYHMKHLLQSESYLLEDASKKKRKINSQNPNKLLFLPGDTTIIIWDKLSLLINLFSLWFCPILFAFNENLSIFQNFEIIIIIFLCFDITINLNRAIIDQGEIIEERKSIIKTYIINHVYKNLSSIILWVLCYYKFYQINIAREFIFLIQIAILIIQISNNFQNYTEQLYLKEITSNSKDIISLIILVYFFAHYMACIWHYIGVQTTSLGTTWLIEYNLIHEGFYVRYNHSFYWASMTMVTVGYGDIIPQNQVEMTFVNIMMLISSVMYAYSLNSIGIILKSYHDQKQKQTRSLILINNYMRKYQLDETIQSRVRNYIKYQIDREFQENRESVYQIINDLPNGLKSELNRDLQTKIVNNIKVLNQQFSKQSLKNLTDQLKFIKLTPNDFVYHRGESDDQNLYYIDEGQIDLIEENSKKVIATLKKGETLGEYQFFTGLQPKCSALSLGFSSLYQIKRADFINLIRYNQKDFEKFHNIKDTIVFNNSFSILLNNCKICQKYNHLTIECPFLTYRPNLEQRIKKSLFNSNQARDQNFKRLNEKLNVRIMYKEIQKSVKSYQQSANFAEQIDGSSIRIDTPDVLQIRKQAIKKKYSIQPKIQNKDIDNNQDNEIINFQDFIKRTQVDRRKTNAKTIFGKKQEYKKKTSIRQLSNLRDVQASNSINESLSQIPYDQGSFLDEFNLELQFHHNDIDKIYFYQYYKKHDNADSIIRNFENFRKKKGSLVFSKFDLNASLYTFNLNVINKILNKFRVNQKK</sequence>
<evidence type="ECO:0000256" key="1">
    <source>
        <dbReference type="SAM" id="MobiDB-lite"/>
    </source>
</evidence>
<dbReference type="Pfam" id="PF07885">
    <property type="entry name" value="Ion_trans_2"/>
    <property type="match status" value="1"/>
</dbReference>
<feature type="transmembrane region" description="Helical" evidence="2">
    <location>
        <begin position="355"/>
        <end position="372"/>
    </location>
</feature>
<organism evidence="4 5">
    <name type="scientific">Paramecium sonneborni</name>
    <dbReference type="NCBI Taxonomy" id="65129"/>
    <lineage>
        <taxon>Eukaryota</taxon>
        <taxon>Sar</taxon>
        <taxon>Alveolata</taxon>
        <taxon>Ciliophora</taxon>
        <taxon>Intramacronucleata</taxon>
        <taxon>Oligohymenophorea</taxon>
        <taxon>Peniculida</taxon>
        <taxon>Parameciidae</taxon>
        <taxon>Paramecium</taxon>
    </lineage>
</organism>
<dbReference type="GO" id="GO:0003254">
    <property type="term" value="P:regulation of membrane depolarization"/>
    <property type="evidence" value="ECO:0007669"/>
    <property type="project" value="TreeGrafter"/>
</dbReference>
<dbReference type="Proteomes" id="UP000692954">
    <property type="component" value="Unassembled WGS sequence"/>
</dbReference>
<keyword evidence="2" id="KW-0472">Membrane</keyword>
<dbReference type="InterPro" id="IPR000595">
    <property type="entry name" value="cNMP-bd_dom"/>
</dbReference>
<feature type="compositionally biased region" description="Polar residues" evidence="1">
    <location>
        <begin position="73"/>
        <end position="91"/>
    </location>
</feature>
<feature type="region of interest" description="Disordered" evidence="1">
    <location>
        <begin position="73"/>
        <end position="94"/>
    </location>
</feature>
<keyword evidence="2" id="KW-1133">Transmembrane helix</keyword>
<dbReference type="EMBL" id="CAJJDN010000004">
    <property type="protein sequence ID" value="CAD8049826.1"/>
    <property type="molecule type" value="Genomic_DNA"/>
</dbReference>
<dbReference type="CDD" id="cd00038">
    <property type="entry name" value="CAP_ED"/>
    <property type="match status" value="1"/>
</dbReference>
<feature type="transmembrane region" description="Helical" evidence="2">
    <location>
        <begin position="384"/>
        <end position="404"/>
    </location>
</feature>
<evidence type="ECO:0000313" key="4">
    <source>
        <dbReference type="EMBL" id="CAD8049826.1"/>
    </source>
</evidence>
<feature type="transmembrane region" description="Helical" evidence="2">
    <location>
        <begin position="305"/>
        <end position="326"/>
    </location>
</feature>
<gene>
    <name evidence="4" type="ORF">PSON_ATCC_30995.1.T0040335</name>
</gene>
<dbReference type="Pfam" id="PF00027">
    <property type="entry name" value="cNMP_binding"/>
    <property type="match status" value="1"/>
</dbReference>
<dbReference type="OrthoDB" id="426293at2759"/>
<name>A0A8S1KA55_9CILI</name>
<feature type="transmembrane region" description="Helical" evidence="2">
    <location>
        <begin position="243"/>
        <end position="260"/>
    </location>
</feature>
<feature type="transmembrane region" description="Helical" evidence="2">
    <location>
        <begin position="266"/>
        <end position="284"/>
    </location>
</feature>
<evidence type="ECO:0000259" key="3">
    <source>
        <dbReference type="PROSITE" id="PS50042"/>
    </source>
</evidence>
<feature type="transmembrane region" description="Helical" evidence="2">
    <location>
        <begin position="203"/>
        <end position="222"/>
    </location>
</feature>
<accession>A0A8S1KA55</accession>
<reference evidence="4" key="1">
    <citation type="submission" date="2021-01" db="EMBL/GenBank/DDBJ databases">
        <authorList>
            <consortium name="Genoscope - CEA"/>
            <person name="William W."/>
        </authorList>
    </citation>
    <scope>NUCLEOTIDE SEQUENCE</scope>
</reference>
<feature type="transmembrane region" description="Helical" evidence="2">
    <location>
        <begin position="173"/>
        <end position="191"/>
    </location>
</feature>
<dbReference type="SMART" id="SM00100">
    <property type="entry name" value="cNMP"/>
    <property type="match status" value="1"/>
</dbReference>
<comment type="caution">
    <text evidence="4">The sequence shown here is derived from an EMBL/GenBank/DDBJ whole genome shotgun (WGS) entry which is preliminary data.</text>
</comment>
<evidence type="ECO:0000313" key="5">
    <source>
        <dbReference type="Proteomes" id="UP000692954"/>
    </source>
</evidence>
<evidence type="ECO:0000256" key="2">
    <source>
        <dbReference type="SAM" id="Phobius"/>
    </source>
</evidence>
<dbReference type="InterPro" id="IPR051413">
    <property type="entry name" value="K/Na_HCN_channel"/>
</dbReference>
<keyword evidence="2" id="KW-0812">Transmembrane</keyword>
<dbReference type="GO" id="GO:0035725">
    <property type="term" value="P:sodium ion transmembrane transport"/>
    <property type="evidence" value="ECO:0007669"/>
    <property type="project" value="TreeGrafter"/>
</dbReference>
<proteinExistence type="predicted"/>
<dbReference type="GO" id="GO:0005249">
    <property type="term" value="F:voltage-gated potassium channel activity"/>
    <property type="evidence" value="ECO:0007669"/>
    <property type="project" value="TreeGrafter"/>
</dbReference>
<dbReference type="PROSITE" id="PS50042">
    <property type="entry name" value="CNMP_BINDING_3"/>
    <property type="match status" value="1"/>
</dbReference>
<keyword evidence="5" id="KW-1185">Reference proteome</keyword>
<protein>
    <recommendedName>
        <fullName evidence="3">Cyclic nucleotide-binding domain-containing protein</fullName>
    </recommendedName>
</protein>
<feature type="domain" description="Cyclic nucleotide-binding" evidence="3">
    <location>
        <begin position="487"/>
        <end position="588"/>
    </location>
</feature>
<dbReference type="PANTHER" id="PTHR45689">
    <property type="entry name" value="I[[H]] CHANNEL, ISOFORM E"/>
    <property type="match status" value="1"/>
</dbReference>
<dbReference type="GO" id="GO:0098855">
    <property type="term" value="C:HCN channel complex"/>
    <property type="evidence" value="ECO:0007669"/>
    <property type="project" value="TreeGrafter"/>
</dbReference>